<accession>A0AA42PLV8</accession>
<evidence type="ECO:0000313" key="2">
    <source>
        <dbReference type="Proteomes" id="UP001158416"/>
    </source>
</evidence>
<gene>
    <name evidence="1" type="ORF">N5C39_00655</name>
</gene>
<reference evidence="1" key="1">
    <citation type="submission" date="2022-09" db="EMBL/GenBank/DDBJ databases">
        <title>Intensive care unit water sources are persistently colonized with multi-drug resistant bacteria and are the site of extensive horizontal gene transfer of antibiotic resistance genes.</title>
        <authorList>
            <person name="Diorio-Toth L."/>
        </authorList>
    </citation>
    <scope>NUCLEOTIDE SEQUENCE</scope>
    <source>
        <strain evidence="1">GD03936</strain>
    </source>
</reference>
<protein>
    <submittedName>
        <fullName evidence="1">Uncharacterized protein</fullName>
    </submittedName>
</protein>
<name>A0AA42PLV8_9ENTR</name>
<dbReference type="RefSeq" id="WP_280027170.1">
    <property type="nucleotide sequence ID" value="NZ_JAOCAP010000001.1"/>
</dbReference>
<dbReference type="EMBL" id="JAOCAP010000001">
    <property type="protein sequence ID" value="MDH1316881.1"/>
    <property type="molecule type" value="Genomic_DNA"/>
</dbReference>
<proteinExistence type="predicted"/>
<comment type="caution">
    <text evidence="1">The sequence shown here is derived from an EMBL/GenBank/DDBJ whole genome shotgun (WGS) entry which is preliminary data.</text>
</comment>
<dbReference type="AlphaFoldDB" id="A0AA42PLV8"/>
<organism evidence="1 2">
    <name type="scientific">Enterobacter bugandensis</name>
    <dbReference type="NCBI Taxonomy" id="881260"/>
    <lineage>
        <taxon>Bacteria</taxon>
        <taxon>Pseudomonadati</taxon>
        <taxon>Pseudomonadota</taxon>
        <taxon>Gammaproteobacteria</taxon>
        <taxon>Enterobacterales</taxon>
        <taxon>Enterobacteriaceae</taxon>
        <taxon>Enterobacter</taxon>
    </lineage>
</organism>
<evidence type="ECO:0000313" key="1">
    <source>
        <dbReference type="EMBL" id="MDH1316881.1"/>
    </source>
</evidence>
<sequence>MPFLDVRTARRKVVWMWGWLYRDKMLQKRPFFARVRQQICIRQIIIAEIGLNTSHPVNPLFISESYNTFFFVHLKADNACLLSFGHPYC</sequence>
<dbReference type="Proteomes" id="UP001158416">
    <property type="component" value="Unassembled WGS sequence"/>
</dbReference>